<sequence>MGRKRMLAMLLAGGEGKRLGVLTKDLAKPAVHFGGKYRIIDFTLSNCTHSGIDTVGVLTQYQPLVLNTYLGIGSPWGLDRRDGGMAILPPYMKQKGGMWYKGTANAIYQNMGFIDRFDPEYVLIISGDHIYKMDYELMLRQHEERGSDVTIACIEVGWKEASRFGIMSIDEDGSITSFAEKPKVPTSNLASMGVYIFSWPVLQQYLIRDEANRLSGNDFGKDIIPAMLHDGIKLSSYTFGGYWKDVGTLESLWEANMDLLSDKPALDLNDRDWRIYSVNPNRPAHFIAAGGEASQSLITEGCIIEGRVHRSVLFYGVQCGVDSIIEESVIMPNVIIGRDVKIYRTIIGEGAVIADGVTIGNPDKGPVTVIASDEHVTPSHILEEVEQS</sequence>
<organism evidence="12 13">
    <name type="scientific">Paenibacillus nasutitermitis</name>
    <dbReference type="NCBI Taxonomy" id="1652958"/>
    <lineage>
        <taxon>Bacteria</taxon>
        <taxon>Bacillati</taxon>
        <taxon>Bacillota</taxon>
        <taxon>Bacilli</taxon>
        <taxon>Bacillales</taxon>
        <taxon>Paenibacillaceae</taxon>
        <taxon>Paenibacillus</taxon>
    </lineage>
</organism>
<dbReference type="EC" id="2.7.7.27" evidence="9"/>
<dbReference type="Gene3D" id="2.160.10.10">
    <property type="entry name" value="Hexapeptide repeat proteins"/>
    <property type="match status" value="1"/>
</dbReference>
<feature type="domain" description="Glucose-1-phosphate adenylyltransferase/Bifunctional protein GlmU-like C-terminal hexapeptide" evidence="11">
    <location>
        <begin position="289"/>
        <end position="361"/>
    </location>
</feature>
<comment type="pathway">
    <text evidence="9">Glycan biosynthesis; glycogen biosynthesis.</text>
</comment>
<feature type="binding site" evidence="9">
    <location>
        <position position="100"/>
    </location>
    <ligand>
        <name>alpha-D-glucose 1-phosphate</name>
        <dbReference type="ChEBI" id="CHEBI:58601"/>
    </ligand>
</feature>
<dbReference type="InterPro" id="IPR056818">
    <property type="entry name" value="GlmU/GlgC-like_hexapep"/>
</dbReference>
<dbReference type="HAMAP" id="MF_00624">
    <property type="entry name" value="GlgC"/>
    <property type="match status" value="1"/>
</dbReference>
<comment type="caution">
    <text evidence="12">The sequence shown here is derived from an EMBL/GenBank/DDBJ whole genome shotgun (WGS) entry which is preliminary data.</text>
</comment>
<dbReference type="SUPFAM" id="SSF53448">
    <property type="entry name" value="Nucleotide-diphospho-sugar transferases"/>
    <property type="match status" value="1"/>
</dbReference>
<dbReference type="InterPro" id="IPR011004">
    <property type="entry name" value="Trimer_LpxA-like_sf"/>
</dbReference>
<keyword evidence="4 9" id="KW-0548">Nucleotidyltransferase</keyword>
<dbReference type="InterPro" id="IPR023049">
    <property type="entry name" value="GlgC_bac"/>
</dbReference>
<keyword evidence="13" id="KW-1185">Reference proteome</keyword>
<keyword evidence="7 9" id="KW-0320">Glycogen biosynthesis</keyword>
<dbReference type="Proteomes" id="UP000612456">
    <property type="component" value="Unassembled WGS sequence"/>
</dbReference>
<evidence type="ECO:0000256" key="5">
    <source>
        <dbReference type="ARBA" id="ARBA00022741"/>
    </source>
</evidence>
<feature type="binding site" evidence="9">
    <location>
        <position position="191"/>
    </location>
    <ligand>
        <name>alpha-D-glucose 1-phosphate</name>
        <dbReference type="ChEBI" id="CHEBI:58601"/>
    </ligand>
</feature>
<dbReference type="PROSITE" id="PS00810">
    <property type="entry name" value="ADP_GLC_PYROPHOSPH_3"/>
    <property type="match status" value="1"/>
</dbReference>
<feature type="site" description="Could play a key role in the communication between the regulatory and the substrate sites" evidence="9">
    <location>
        <position position="60"/>
    </location>
</feature>
<name>A0A917DTM6_9BACL</name>
<dbReference type="CDD" id="cd04651">
    <property type="entry name" value="LbH_G1P_AT_C"/>
    <property type="match status" value="1"/>
</dbReference>
<evidence type="ECO:0000256" key="6">
    <source>
        <dbReference type="ARBA" id="ARBA00022840"/>
    </source>
</evidence>
<reference evidence="12" key="1">
    <citation type="journal article" date="2014" name="Int. J. Syst. Evol. Microbiol.">
        <title>Complete genome sequence of Corynebacterium casei LMG S-19264T (=DSM 44701T), isolated from a smear-ripened cheese.</title>
        <authorList>
            <consortium name="US DOE Joint Genome Institute (JGI-PGF)"/>
            <person name="Walter F."/>
            <person name="Albersmeier A."/>
            <person name="Kalinowski J."/>
            <person name="Ruckert C."/>
        </authorList>
    </citation>
    <scope>NUCLEOTIDE SEQUENCE</scope>
    <source>
        <strain evidence="12">CGMCC 1.15178</strain>
    </source>
</reference>
<dbReference type="PROSITE" id="PS00808">
    <property type="entry name" value="ADP_GLC_PYROPHOSPH_1"/>
    <property type="match status" value="1"/>
</dbReference>
<dbReference type="InterPro" id="IPR029044">
    <property type="entry name" value="Nucleotide-diphossugar_trans"/>
</dbReference>
<protein>
    <recommendedName>
        <fullName evidence="9">Glucose-1-phosphate adenylyltransferase</fullName>
        <ecNumber evidence="9">2.7.7.27</ecNumber>
    </recommendedName>
    <alternativeName>
        <fullName evidence="9">ADP-glucose pyrophosphorylase</fullName>
        <shortName evidence="9">ADPGlc PPase</shortName>
    </alternativeName>
    <alternativeName>
        <fullName evidence="9">ADP-glucose synthase</fullName>
    </alternativeName>
</protein>
<dbReference type="NCBIfam" id="NF003670">
    <property type="entry name" value="PRK05293.1"/>
    <property type="match status" value="1"/>
</dbReference>
<dbReference type="PROSITE" id="PS00809">
    <property type="entry name" value="ADP_GLC_PYROPHOSPH_2"/>
    <property type="match status" value="1"/>
</dbReference>
<evidence type="ECO:0000256" key="8">
    <source>
        <dbReference type="ARBA" id="ARBA00023277"/>
    </source>
</evidence>
<evidence type="ECO:0000313" key="13">
    <source>
        <dbReference type="Proteomes" id="UP000612456"/>
    </source>
</evidence>
<keyword evidence="8 9" id="KW-0119">Carbohydrate metabolism</keyword>
<dbReference type="InterPro" id="IPR011831">
    <property type="entry name" value="ADP-Glc_PPase"/>
</dbReference>
<feature type="domain" description="Nucleotidyl transferase" evidence="10">
    <location>
        <begin position="8"/>
        <end position="260"/>
    </location>
</feature>
<comment type="function">
    <text evidence="9">Involved in the biosynthesis of ADP-glucose, a building block required for the elongation reactions to produce glycogen. Catalyzes the reaction between ATP and alpha-D-glucose 1-phosphate (G1P) to produce pyrophosphate and ADP-Glc.</text>
</comment>
<feature type="binding site" evidence="9">
    <location>
        <begin position="180"/>
        <end position="181"/>
    </location>
    <ligand>
        <name>alpha-D-glucose 1-phosphate</name>
        <dbReference type="ChEBI" id="CHEBI:58601"/>
    </ligand>
</feature>
<dbReference type="CDD" id="cd02508">
    <property type="entry name" value="ADP_Glucose_PP"/>
    <property type="match status" value="1"/>
</dbReference>
<evidence type="ECO:0000259" key="10">
    <source>
        <dbReference type="Pfam" id="PF00483"/>
    </source>
</evidence>
<reference evidence="12" key="2">
    <citation type="submission" date="2020-09" db="EMBL/GenBank/DDBJ databases">
        <authorList>
            <person name="Sun Q."/>
            <person name="Zhou Y."/>
        </authorList>
    </citation>
    <scope>NUCLEOTIDE SEQUENCE</scope>
    <source>
        <strain evidence="12">CGMCC 1.15178</strain>
    </source>
</reference>
<dbReference type="Pfam" id="PF24894">
    <property type="entry name" value="Hexapep_GlmU"/>
    <property type="match status" value="1"/>
</dbReference>
<evidence type="ECO:0000256" key="1">
    <source>
        <dbReference type="ARBA" id="ARBA00010443"/>
    </source>
</evidence>
<dbReference type="GO" id="GO:0005524">
    <property type="term" value="F:ATP binding"/>
    <property type="evidence" value="ECO:0007669"/>
    <property type="project" value="UniProtKB-KW"/>
</dbReference>
<dbReference type="EMBL" id="BMHP01000002">
    <property type="protein sequence ID" value="GGD65547.1"/>
    <property type="molecule type" value="Genomic_DNA"/>
</dbReference>
<comment type="subunit">
    <text evidence="9">Homotetramer.</text>
</comment>
<dbReference type="RefSeq" id="WP_188992220.1">
    <property type="nucleotide sequence ID" value="NZ_BMHP01000002.1"/>
</dbReference>
<keyword evidence="3 9" id="KW-0808">Transferase</keyword>
<dbReference type="InterPro" id="IPR005836">
    <property type="entry name" value="ADP_Glu_pyroP_CS"/>
</dbReference>
<dbReference type="Gene3D" id="3.90.550.10">
    <property type="entry name" value="Spore Coat Polysaccharide Biosynthesis Protein SpsA, Chain A"/>
    <property type="match status" value="1"/>
</dbReference>
<evidence type="ECO:0000256" key="7">
    <source>
        <dbReference type="ARBA" id="ARBA00023056"/>
    </source>
</evidence>
<evidence type="ECO:0000256" key="2">
    <source>
        <dbReference type="ARBA" id="ARBA00022600"/>
    </source>
</evidence>
<dbReference type="PANTHER" id="PTHR43523:SF2">
    <property type="entry name" value="GLUCOSE-1-PHOSPHATE ADENYLYLTRANSFERASE"/>
    <property type="match status" value="1"/>
</dbReference>
<keyword evidence="2 9" id="KW-0321">Glycogen metabolism</keyword>
<gene>
    <name evidence="9 12" type="primary">glgC</name>
    <name evidence="12" type="ORF">GCM10010911_24160</name>
</gene>
<evidence type="ECO:0000259" key="11">
    <source>
        <dbReference type="Pfam" id="PF24894"/>
    </source>
</evidence>
<proteinExistence type="inferred from homology"/>
<accession>A0A917DTM6</accession>
<comment type="catalytic activity">
    <reaction evidence="9">
        <text>alpha-D-glucose 1-phosphate + ATP + H(+) = ADP-alpha-D-glucose + diphosphate</text>
        <dbReference type="Rhea" id="RHEA:12120"/>
        <dbReference type="ChEBI" id="CHEBI:15378"/>
        <dbReference type="ChEBI" id="CHEBI:30616"/>
        <dbReference type="ChEBI" id="CHEBI:33019"/>
        <dbReference type="ChEBI" id="CHEBI:57498"/>
        <dbReference type="ChEBI" id="CHEBI:58601"/>
        <dbReference type="EC" id="2.7.7.27"/>
    </reaction>
</comment>
<keyword evidence="5 9" id="KW-0547">Nucleotide-binding</keyword>
<evidence type="ECO:0000256" key="3">
    <source>
        <dbReference type="ARBA" id="ARBA00022679"/>
    </source>
</evidence>
<keyword evidence="6 9" id="KW-0067">ATP-binding</keyword>
<evidence type="ECO:0000256" key="9">
    <source>
        <dbReference type="HAMAP-Rule" id="MF_00624"/>
    </source>
</evidence>
<evidence type="ECO:0000256" key="4">
    <source>
        <dbReference type="ARBA" id="ARBA00022695"/>
    </source>
</evidence>
<dbReference type="NCBIfam" id="TIGR02091">
    <property type="entry name" value="glgC"/>
    <property type="match status" value="1"/>
</dbReference>
<dbReference type="SUPFAM" id="SSF51161">
    <property type="entry name" value="Trimeric LpxA-like enzymes"/>
    <property type="match status" value="1"/>
</dbReference>
<dbReference type="GO" id="GO:0008878">
    <property type="term" value="F:glucose-1-phosphate adenylyltransferase activity"/>
    <property type="evidence" value="ECO:0007669"/>
    <property type="project" value="UniProtKB-UniRule"/>
</dbReference>
<dbReference type="PANTHER" id="PTHR43523">
    <property type="entry name" value="GLUCOSE-1-PHOSPHATE ADENYLYLTRANSFERASE-RELATED"/>
    <property type="match status" value="1"/>
</dbReference>
<comment type="similarity">
    <text evidence="1 9">Belongs to the bacterial/plant glucose-1-phosphate adenylyltransferase family.</text>
</comment>
<evidence type="ECO:0000313" key="12">
    <source>
        <dbReference type="EMBL" id="GGD65547.1"/>
    </source>
</evidence>
<feature type="site" description="Could play a key role in the communication between the regulatory and the substrate sites" evidence="9">
    <location>
        <position position="99"/>
    </location>
</feature>
<dbReference type="Pfam" id="PF00483">
    <property type="entry name" value="NTP_transferase"/>
    <property type="match status" value="1"/>
</dbReference>
<dbReference type="AlphaFoldDB" id="A0A917DTM6"/>
<dbReference type="InterPro" id="IPR005835">
    <property type="entry name" value="NTP_transferase_dom"/>
</dbReference>
<feature type="binding site" evidence="9">
    <location>
        <position position="165"/>
    </location>
    <ligand>
        <name>alpha-D-glucose 1-phosphate</name>
        <dbReference type="ChEBI" id="CHEBI:58601"/>
    </ligand>
</feature>
<dbReference type="GO" id="GO:0005978">
    <property type="term" value="P:glycogen biosynthetic process"/>
    <property type="evidence" value="ECO:0007669"/>
    <property type="project" value="UniProtKB-UniRule"/>
</dbReference>